<feature type="region of interest" description="Disordered" evidence="1">
    <location>
        <begin position="16"/>
        <end position="35"/>
    </location>
</feature>
<evidence type="ECO:0000313" key="2">
    <source>
        <dbReference type="EMBL" id="GII23341.1"/>
    </source>
</evidence>
<reference evidence="2" key="1">
    <citation type="submission" date="2021-01" db="EMBL/GenBank/DDBJ databases">
        <title>Whole genome shotgun sequence of Planosporangium mesophilum NBRC 109066.</title>
        <authorList>
            <person name="Komaki H."/>
            <person name="Tamura T."/>
        </authorList>
    </citation>
    <scope>NUCLEOTIDE SEQUENCE</scope>
    <source>
        <strain evidence="2">NBRC 109066</strain>
    </source>
</reference>
<proteinExistence type="predicted"/>
<keyword evidence="3" id="KW-1185">Reference proteome</keyword>
<name>A0A8J3TD63_9ACTN</name>
<organism evidence="2 3">
    <name type="scientific">Planosporangium mesophilum</name>
    <dbReference type="NCBI Taxonomy" id="689768"/>
    <lineage>
        <taxon>Bacteria</taxon>
        <taxon>Bacillati</taxon>
        <taxon>Actinomycetota</taxon>
        <taxon>Actinomycetes</taxon>
        <taxon>Micromonosporales</taxon>
        <taxon>Micromonosporaceae</taxon>
        <taxon>Planosporangium</taxon>
    </lineage>
</organism>
<dbReference type="Proteomes" id="UP000599074">
    <property type="component" value="Unassembled WGS sequence"/>
</dbReference>
<evidence type="ECO:0000256" key="1">
    <source>
        <dbReference type="SAM" id="MobiDB-lite"/>
    </source>
</evidence>
<sequence length="97" mass="10430">MGARDTVMRLDMSRGDTVPVRPESTPERLKGGEGNFQKSWEYGAKQLGEAVLETTEVVKVVHQAYSGVDGAIAGAVSTLQQPLGMIDQAVSQLNRRG</sequence>
<evidence type="ECO:0000313" key="3">
    <source>
        <dbReference type="Proteomes" id="UP000599074"/>
    </source>
</evidence>
<protein>
    <submittedName>
        <fullName evidence="2">Uncharacterized protein</fullName>
    </submittedName>
</protein>
<comment type="caution">
    <text evidence="2">The sequence shown here is derived from an EMBL/GenBank/DDBJ whole genome shotgun (WGS) entry which is preliminary data.</text>
</comment>
<dbReference type="EMBL" id="BOON01000028">
    <property type="protein sequence ID" value="GII23341.1"/>
    <property type="molecule type" value="Genomic_DNA"/>
</dbReference>
<accession>A0A8J3TD63</accession>
<gene>
    <name evidence="2" type="ORF">Pme01_29380</name>
</gene>
<dbReference type="AlphaFoldDB" id="A0A8J3TD63"/>